<evidence type="ECO:0000313" key="2">
    <source>
        <dbReference type="EMBL" id="ROO24091.1"/>
    </source>
</evidence>
<protein>
    <submittedName>
        <fullName evidence="2">Thiazole biosynthesis protein ThiJ</fullName>
    </submittedName>
</protein>
<dbReference type="InterPro" id="IPR002818">
    <property type="entry name" value="DJ-1/PfpI"/>
</dbReference>
<gene>
    <name evidence="2" type="ORF">SAJA_14515</name>
</gene>
<sequence length="209" mass="22348">MRVGFLVFDDLEELDLLGAWELFGVWADFNDGPSERLLIGEHAGPVRCAKGLQLLADVSLADGGALDVLIVPGGWGTRAAALRPAITDFVAHQARQADVLAVCTGAFVLAAAGLLSGRSATTHFASLDRLRALGDVDVLEARYVQAGSIWTSAGISAGMDMTLAYIAHKSGDTRAGDIQRWAEYYPETRRYGGQALHRDMPAYVSETRG</sequence>
<dbReference type="InterPro" id="IPR052158">
    <property type="entry name" value="INH-QAR"/>
</dbReference>
<dbReference type="PANTHER" id="PTHR43130:SF15">
    <property type="entry name" value="THIJ_PFPI FAMILY PROTEIN (AFU_ORTHOLOGUE AFUA_5G14240)"/>
    <property type="match status" value="1"/>
</dbReference>
<dbReference type="PANTHER" id="PTHR43130">
    <property type="entry name" value="ARAC-FAMILY TRANSCRIPTIONAL REGULATOR"/>
    <property type="match status" value="1"/>
</dbReference>
<keyword evidence="3" id="KW-1185">Reference proteome</keyword>
<accession>A0A423PEN6</accession>
<dbReference type="SUPFAM" id="SSF52317">
    <property type="entry name" value="Class I glutamine amidotransferase-like"/>
    <property type="match status" value="1"/>
</dbReference>
<dbReference type="Proteomes" id="UP000285310">
    <property type="component" value="Unassembled WGS sequence"/>
</dbReference>
<dbReference type="EMBL" id="AYKG01000068">
    <property type="protein sequence ID" value="ROO24091.1"/>
    <property type="molecule type" value="Genomic_DNA"/>
</dbReference>
<comment type="caution">
    <text evidence="2">The sequence shown here is derived from an EMBL/GenBank/DDBJ whole genome shotgun (WGS) entry which is preliminary data.</text>
</comment>
<dbReference type="Pfam" id="PF01965">
    <property type="entry name" value="DJ-1_PfpI"/>
    <property type="match status" value="1"/>
</dbReference>
<dbReference type="OrthoDB" id="9803764at2"/>
<evidence type="ECO:0000313" key="3">
    <source>
        <dbReference type="Proteomes" id="UP000285310"/>
    </source>
</evidence>
<evidence type="ECO:0000259" key="1">
    <source>
        <dbReference type="Pfam" id="PF01965"/>
    </source>
</evidence>
<dbReference type="InterPro" id="IPR029062">
    <property type="entry name" value="Class_I_gatase-like"/>
</dbReference>
<dbReference type="InParanoid" id="A0A423PEN6"/>
<dbReference type="CDD" id="cd03139">
    <property type="entry name" value="GATase1_PfpI_2"/>
    <property type="match status" value="1"/>
</dbReference>
<reference evidence="2 3" key="1">
    <citation type="submission" date="2013-10" db="EMBL/GenBank/DDBJ databases">
        <title>Salinisphaera japonica YTM-1 Genome Sequencing.</title>
        <authorList>
            <person name="Lai Q."/>
            <person name="Li C."/>
            <person name="Shao Z."/>
        </authorList>
    </citation>
    <scope>NUCLEOTIDE SEQUENCE [LARGE SCALE GENOMIC DNA]</scope>
    <source>
        <strain evidence="2 3">YTM-1</strain>
    </source>
</reference>
<proteinExistence type="predicted"/>
<dbReference type="Gene3D" id="3.40.50.880">
    <property type="match status" value="1"/>
</dbReference>
<dbReference type="RefSeq" id="WP_123659343.1">
    <property type="nucleotide sequence ID" value="NZ_AYKG01000068.1"/>
</dbReference>
<organism evidence="2 3">
    <name type="scientific">Salinisphaera japonica YTM-1</name>
    <dbReference type="NCBI Taxonomy" id="1209778"/>
    <lineage>
        <taxon>Bacteria</taxon>
        <taxon>Pseudomonadati</taxon>
        <taxon>Pseudomonadota</taxon>
        <taxon>Gammaproteobacteria</taxon>
        <taxon>Salinisphaerales</taxon>
        <taxon>Salinisphaeraceae</taxon>
        <taxon>Salinisphaera</taxon>
    </lineage>
</organism>
<dbReference type="AlphaFoldDB" id="A0A423PEN6"/>
<feature type="domain" description="DJ-1/PfpI" evidence="1">
    <location>
        <begin position="1"/>
        <end position="167"/>
    </location>
</feature>
<name>A0A423PEN6_9GAMM</name>